<name>A0A1I8BCY7_MELHA</name>
<dbReference type="WBParaSite" id="MhA1_Contig2018.frz3.gene10">
    <property type="protein sequence ID" value="MhA1_Contig2018.frz3.gene10"/>
    <property type="gene ID" value="MhA1_Contig2018.frz3.gene10"/>
</dbReference>
<sequence>MLLIRFCFEQLFNIFIEDASLCEVTFNPELIKLLFEDEKNISLQFRTRISCLHFILNDNKKIMDIALDHLFITKCLFIYFDSYKKIELFPDILILLNKGDKFPIIVFEGLNLELYNMIININLSNREVEIIDEVAKVEKDEFEAGYNFVRYQTVKYQLFNINNPNFKFNVYNKKKENETIKVVINRII</sequence>
<evidence type="ECO:0000313" key="2">
    <source>
        <dbReference type="WBParaSite" id="MhA1_Contig2018.frz3.gene10"/>
    </source>
</evidence>
<dbReference type="AlphaFoldDB" id="A0A1I8BCY7"/>
<accession>A0A1I8BCY7</accession>
<reference evidence="2" key="1">
    <citation type="submission" date="2016-11" db="UniProtKB">
        <authorList>
            <consortium name="WormBaseParasite"/>
        </authorList>
    </citation>
    <scope>IDENTIFICATION</scope>
</reference>
<keyword evidence="1" id="KW-1185">Reference proteome</keyword>
<proteinExistence type="predicted"/>
<protein>
    <submittedName>
        <fullName evidence="2">Uncharacterized protein</fullName>
    </submittedName>
</protein>
<evidence type="ECO:0000313" key="1">
    <source>
        <dbReference type="Proteomes" id="UP000095281"/>
    </source>
</evidence>
<dbReference type="Proteomes" id="UP000095281">
    <property type="component" value="Unplaced"/>
</dbReference>
<organism evidence="1 2">
    <name type="scientific">Meloidogyne hapla</name>
    <name type="common">Root-knot nematode worm</name>
    <dbReference type="NCBI Taxonomy" id="6305"/>
    <lineage>
        <taxon>Eukaryota</taxon>
        <taxon>Metazoa</taxon>
        <taxon>Ecdysozoa</taxon>
        <taxon>Nematoda</taxon>
        <taxon>Chromadorea</taxon>
        <taxon>Rhabditida</taxon>
        <taxon>Tylenchina</taxon>
        <taxon>Tylenchomorpha</taxon>
        <taxon>Tylenchoidea</taxon>
        <taxon>Meloidogynidae</taxon>
        <taxon>Meloidogyninae</taxon>
        <taxon>Meloidogyne</taxon>
    </lineage>
</organism>